<dbReference type="STRING" id="1888891.DSOL_2525"/>
<dbReference type="PROSITE" id="PS50850">
    <property type="entry name" value="MFS"/>
    <property type="match status" value="1"/>
</dbReference>
<feature type="transmembrane region" description="Helical" evidence="6">
    <location>
        <begin position="166"/>
        <end position="184"/>
    </location>
</feature>
<dbReference type="GO" id="GO:0046943">
    <property type="term" value="F:carboxylic acid transmembrane transporter activity"/>
    <property type="evidence" value="ECO:0007669"/>
    <property type="project" value="TreeGrafter"/>
</dbReference>
<proteinExistence type="predicted"/>
<accession>A0A1Q8QWG6</accession>
<dbReference type="InterPro" id="IPR011701">
    <property type="entry name" value="MFS"/>
</dbReference>
<protein>
    <submittedName>
        <fullName evidence="8">Sialic acid transporter (Permease) NanT</fullName>
    </submittedName>
</protein>
<evidence type="ECO:0000256" key="1">
    <source>
        <dbReference type="ARBA" id="ARBA00004651"/>
    </source>
</evidence>
<feature type="domain" description="Major facilitator superfamily (MFS) profile" evidence="7">
    <location>
        <begin position="14"/>
        <end position="223"/>
    </location>
</feature>
<evidence type="ECO:0000313" key="8">
    <source>
        <dbReference type="EMBL" id="OLN31658.1"/>
    </source>
</evidence>
<keyword evidence="3 6" id="KW-0812">Transmembrane</keyword>
<dbReference type="Pfam" id="PF07690">
    <property type="entry name" value="MFS_1"/>
    <property type="match status" value="1"/>
</dbReference>
<evidence type="ECO:0000256" key="3">
    <source>
        <dbReference type="ARBA" id="ARBA00022692"/>
    </source>
</evidence>
<organism evidence="8 9">
    <name type="scientific">Desulfosporosinus metallidurans</name>
    <dbReference type="NCBI Taxonomy" id="1888891"/>
    <lineage>
        <taxon>Bacteria</taxon>
        <taxon>Bacillati</taxon>
        <taxon>Bacillota</taxon>
        <taxon>Clostridia</taxon>
        <taxon>Eubacteriales</taxon>
        <taxon>Desulfitobacteriaceae</taxon>
        <taxon>Desulfosporosinus</taxon>
    </lineage>
</organism>
<feature type="transmembrane region" description="Helical" evidence="6">
    <location>
        <begin position="104"/>
        <end position="126"/>
    </location>
</feature>
<keyword evidence="2" id="KW-0813">Transport</keyword>
<dbReference type="Proteomes" id="UP000186102">
    <property type="component" value="Unassembled WGS sequence"/>
</dbReference>
<keyword evidence="5 6" id="KW-0472">Membrane</keyword>
<comment type="subcellular location">
    <subcellularLocation>
        <location evidence="1">Cell membrane</location>
        <topology evidence="1">Multi-pass membrane protein</topology>
    </subcellularLocation>
</comment>
<keyword evidence="9" id="KW-1185">Reference proteome</keyword>
<dbReference type="EMBL" id="MLBF01000016">
    <property type="protein sequence ID" value="OLN31658.1"/>
    <property type="molecule type" value="Genomic_DNA"/>
</dbReference>
<evidence type="ECO:0000313" key="9">
    <source>
        <dbReference type="Proteomes" id="UP000186102"/>
    </source>
</evidence>
<name>A0A1Q8QWG6_9FIRM</name>
<keyword evidence="4 6" id="KW-1133">Transmembrane helix</keyword>
<sequence>MENENKDRRMGITIAIAVFVALIVDGMDLQMLSLSLPLLQKDFGINKILAGALGTYTLFGMGVGGLIAGWFSDRIGRVKVTIASIITFSVMTAVLGFTQNYFQFAVIRFLSGVGIAALYSIGTMLVAEYVPTNRRTTILGMLQAGWSVGYILAALMSSYILPHWGWRPMFIMSIIPVIVSIWLMRNVKEPSSYVASRKSTEGKKISIWNEILSDRTNRKYFIL</sequence>
<evidence type="ECO:0000256" key="2">
    <source>
        <dbReference type="ARBA" id="ARBA00022448"/>
    </source>
</evidence>
<dbReference type="OrthoDB" id="9816041at2"/>
<dbReference type="InterPro" id="IPR036259">
    <property type="entry name" value="MFS_trans_sf"/>
</dbReference>
<evidence type="ECO:0000256" key="4">
    <source>
        <dbReference type="ARBA" id="ARBA00022989"/>
    </source>
</evidence>
<gene>
    <name evidence="8" type="ORF">DSOL_2525</name>
</gene>
<evidence type="ECO:0000256" key="6">
    <source>
        <dbReference type="SAM" id="Phobius"/>
    </source>
</evidence>
<evidence type="ECO:0000256" key="5">
    <source>
        <dbReference type="ARBA" id="ARBA00023136"/>
    </source>
</evidence>
<feature type="transmembrane region" description="Helical" evidence="6">
    <location>
        <begin position="78"/>
        <end position="98"/>
    </location>
</feature>
<dbReference type="SUPFAM" id="SSF103473">
    <property type="entry name" value="MFS general substrate transporter"/>
    <property type="match status" value="1"/>
</dbReference>
<dbReference type="RefSeq" id="WP_139314464.1">
    <property type="nucleotide sequence ID" value="NZ_MLBF01000016.1"/>
</dbReference>
<dbReference type="Gene3D" id="1.20.1250.20">
    <property type="entry name" value="MFS general substrate transporter like domains"/>
    <property type="match status" value="1"/>
</dbReference>
<dbReference type="GO" id="GO:0005886">
    <property type="term" value="C:plasma membrane"/>
    <property type="evidence" value="ECO:0007669"/>
    <property type="project" value="UniProtKB-SubCell"/>
</dbReference>
<dbReference type="InterPro" id="IPR020846">
    <property type="entry name" value="MFS_dom"/>
</dbReference>
<feature type="transmembrane region" description="Helical" evidence="6">
    <location>
        <begin position="12"/>
        <end position="36"/>
    </location>
</feature>
<dbReference type="PANTHER" id="PTHR23508">
    <property type="entry name" value="CARBOXYLIC ACID TRANSPORTER PROTEIN HOMOLOG"/>
    <property type="match status" value="1"/>
</dbReference>
<evidence type="ECO:0000259" key="7">
    <source>
        <dbReference type="PROSITE" id="PS50850"/>
    </source>
</evidence>
<reference evidence="8 9" key="1">
    <citation type="submission" date="2016-09" db="EMBL/GenBank/DDBJ databases">
        <title>Complete genome of Desulfosporosinus sp. OL.</title>
        <authorList>
            <person name="Mardanov A."/>
            <person name="Beletsky A."/>
            <person name="Panova A."/>
            <person name="Karnachuk O."/>
            <person name="Ravin N."/>
        </authorList>
    </citation>
    <scope>NUCLEOTIDE SEQUENCE [LARGE SCALE GENOMIC DNA]</scope>
    <source>
        <strain evidence="8 9">OL</strain>
    </source>
</reference>
<dbReference type="PANTHER" id="PTHR23508:SF10">
    <property type="entry name" value="CARBOXYLIC ACID TRANSPORTER PROTEIN HOMOLOG"/>
    <property type="match status" value="1"/>
</dbReference>
<comment type="caution">
    <text evidence="8">The sequence shown here is derived from an EMBL/GenBank/DDBJ whole genome shotgun (WGS) entry which is preliminary data.</text>
</comment>
<feature type="transmembrane region" description="Helical" evidence="6">
    <location>
        <begin position="48"/>
        <end position="71"/>
    </location>
</feature>
<dbReference type="AlphaFoldDB" id="A0A1Q8QWG6"/>
<feature type="transmembrane region" description="Helical" evidence="6">
    <location>
        <begin position="138"/>
        <end position="160"/>
    </location>
</feature>